<dbReference type="SUPFAM" id="SSF53098">
    <property type="entry name" value="Ribonuclease H-like"/>
    <property type="match status" value="1"/>
</dbReference>
<name>A0ABM5LR43_THEM3</name>
<organism evidence="6 7">
    <name type="scientific">Thermoanaerobacter mathranii subsp. mathranii (strain DSM 11426 / CCUG 53645 / CIP 108742 / A3)</name>
    <dbReference type="NCBI Taxonomy" id="583358"/>
    <lineage>
        <taxon>Bacteria</taxon>
        <taxon>Bacillati</taxon>
        <taxon>Bacillota</taxon>
        <taxon>Clostridia</taxon>
        <taxon>Thermoanaerobacterales</taxon>
        <taxon>Thermoanaerobacteraceae</taxon>
        <taxon>Thermoanaerobacter</taxon>
    </lineage>
</organism>
<dbReference type="InterPro" id="IPR032874">
    <property type="entry name" value="DDE_dom"/>
</dbReference>
<evidence type="ECO:0000256" key="3">
    <source>
        <dbReference type="ARBA" id="ARBA00023125"/>
    </source>
</evidence>
<keyword evidence="2" id="KW-0815">Transposition</keyword>
<dbReference type="InterPro" id="IPR001584">
    <property type="entry name" value="Integrase_cat-core"/>
</dbReference>
<dbReference type="Proteomes" id="UP000002064">
    <property type="component" value="Chromosome"/>
</dbReference>
<dbReference type="InterPro" id="IPR047930">
    <property type="entry name" value="Transpos_IS6"/>
</dbReference>
<evidence type="ECO:0000313" key="6">
    <source>
        <dbReference type="EMBL" id="ADH61211.1"/>
    </source>
</evidence>
<reference evidence="6 7" key="1">
    <citation type="submission" date="2010-05" db="EMBL/GenBank/DDBJ databases">
        <title>Complete sequence of Thermoanaerobacter mathranii subsp. mathranii mathranii str. A3.</title>
        <authorList>
            <consortium name="US DOE Joint Genome Institute"/>
            <person name="Lucas S."/>
            <person name="Copeland A."/>
            <person name="Lapidus A."/>
            <person name="Cheng J.-F."/>
            <person name="Bruce D."/>
            <person name="Goodwin L."/>
            <person name="Pitluck S."/>
            <person name="Held B."/>
            <person name="Detter J.C."/>
            <person name="Han C."/>
            <person name="Tapia R."/>
            <person name="Land M."/>
            <person name="Hauser L."/>
            <person name="Kyrpides N."/>
            <person name="Mikhailova N."/>
            <person name="Zhou J."/>
            <person name="Hemme C."/>
            <person name="Woyke T."/>
        </authorList>
    </citation>
    <scope>NUCLEOTIDE SEQUENCE [LARGE SCALE GENOMIC DNA]</scope>
    <source>
        <strain evidence="6 7">A3</strain>
    </source>
</reference>
<keyword evidence="3" id="KW-0238">DNA-binding</keyword>
<dbReference type="PANTHER" id="PTHR35528">
    <property type="entry name" value="BLL1675 PROTEIN"/>
    <property type="match status" value="1"/>
</dbReference>
<sequence>MKVEDFNPFWYNVSQEKQIPPRKDEVLTQNIVPLKCPKCNNTHLFYKYGKDKDGYQKYLCRKCYHQFAPDKPSPKKTSKYPRCPVCGKSSFLHHDYEYYSNYRCSDKKCNHSFFVPKVTAIPSTSISKLSGKTNFKRIRYPVHIILSALSMFFLGKNSFRNIALILKTVFNVKVSHTTISNWCKKFAPLFHNISLQLIPMLNLNSDEWHVDETVVKIAGKKYYLWFVIDSETRFILGFHLSPYRDSRQAFALLNSVRNLGIPSAIVTDRYSAYKVPVKSLFGDSVKHIRVESFKDDITNNLIESFHHQFKAWYNTKQGFASFESAINLIYMFVFFYNFVRPHSSLNGLTPAQVAGLCLSPKEKKKYLLVA</sequence>
<dbReference type="EMBL" id="CP002032">
    <property type="protein sequence ID" value="ADH61211.1"/>
    <property type="molecule type" value="Genomic_DNA"/>
</dbReference>
<comment type="function">
    <text evidence="1">Involved in the transposition of the insertion sequence.</text>
</comment>
<evidence type="ECO:0000256" key="2">
    <source>
        <dbReference type="ARBA" id="ARBA00022578"/>
    </source>
</evidence>
<dbReference type="Pfam" id="PF13610">
    <property type="entry name" value="DDE_Tnp_IS240"/>
    <property type="match status" value="1"/>
</dbReference>
<accession>A0ABM5LR43</accession>
<dbReference type="NCBIfam" id="NF033587">
    <property type="entry name" value="transpos_IS6"/>
    <property type="match status" value="1"/>
</dbReference>
<dbReference type="InterPro" id="IPR003220">
    <property type="entry name" value="InsA_N_dom_Znf"/>
</dbReference>
<keyword evidence="7" id="KW-1185">Reference proteome</keyword>
<dbReference type="Pfam" id="PF03811">
    <property type="entry name" value="Zn_ribbon_InsA"/>
    <property type="match status" value="1"/>
</dbReference>
<keyword evidence="4" id="KW-0233">DNA recombination</keyword>
<proteinExistence type="predicted"/>
<dbReference type="InterPro" id="IPR012337">
    <property type="entry name" value="RNaseH-like_sf"/>
</dbReference>
<evidence type="ECO:0000313" key="7">
    <source>
        <dbReference type="Proteomes" id="UP000002064"/>
    </source>
</evidence>
<evidence type="ECO:0000259" key="5">
    <source>
        <dbReference type="PROSITE" id="PS50994"/>
    </source>
</evidence>
<evidence type="ECO:0000256" key="4">
    <source>
        <dbReference type="ARBA" id="ARBA00023172"/>
    </source>
</evidence>
<dbReference type="SUPFAM" id="SSF57783">
    <property type="entry name" value="Zinc beta-ribbon"/>
    <property type="match status" value="1"/>
</dbReference>
<gene>
    <name evidence="6" type="ordered locus">Tmath_1500</name>
</gene>
<protein>
    <submittedName>
        <fullName evidence="6">Integrase catalytic region</fullName>
    </submittedName>
</protein>
<dbReference type="PANTHER" id="PTHR35528:SF3">
    <property type="entry name" value="BLL1675 PROTEIN"/>
    <property type="match status" value="1"/>
</dbReference>
<dbReference type="Gene3D" id="3.30.420.10">
    <property type="entry name" value="Ribonuclease H-like superfamily/Ribonuclease H"/>
    <property type="match status" value="1"/>
</dbReference>
<feature type="domain" description="Integrase catalytic" evidence="5">
    <location>
        <begin position="195"/>
        <end position="358"/>
    </location>
</feature>
<dbReference type="InterPro" id="IPR036397">
    <property type="entry name" value="RNaseH_sf"/>
</dbReference>
<dbReference type="PROSITE" id="PS50994">
    <property type="entry name" value="INTEGRASE"/>
    <property type="match status" value="1"/>
</dbReference>
<dbReference type="InterPro" id="IPR052183">
    <property type="entry name" value="IS_Transposase"/>
</dbReference>
<evidence type="ECO:0000256" key="1">
    <source>
        <dbReference type="ARBA" id="ARBA00002286"/>
    </source>
</evidence>